<reference evidence="2 3" key="2">
    <citation type="journal article" date="2011" name="Stand. Genomic Sci.">
        <title>Complete genome sequence of Desulfurococcus mucosus type strain (O7/1).</title>
        <authorList>
            <person name="Wirth R."/>
            <person name="Chertkov O."/>
            <person name="Held B."/>
            <person name="Lapidus A."/>
            <person name="Nolan M."/>
            <person name="Lucas S."/>
            <person name="Hammon N."/>
            <person name="Deshpande S."/>
            <person name="Cheng J.F."/>
            <person name="Tapia R."/>
            <person name="Han C."/>
            <person name="Goodwin L."/>
            <person name="Pitluck S."/>
            <person name="Liolios K."/>
            <person name="Ioanna P."/>
            <person name="Ivanova N."/>
            <person name="Mavromatis K."/>
            <person name="Mikhailova N."/>
            <person name="Pati A."/>
            <person name="Chen A."/>
            <person name="Palaniappan K."/>
            <person name="Land M."/>
            <person name="Hauser L."/>
            <person name="Chang Y.J."/>
            <person name="Jeffries C.D."/>
            <person name="Bilek Y."/>
            <person name="Hader T."/>
            <person name="Rohde M."/>
            <person name="Spring S."/>
            <person name="Sikorski J."/>
            <person name="Goker M."/>
            <person name="Woyke T."/>
            <person name="Bristow J."/>
            <person name="Eisen J.A."/>
            <person name="Markowitz V."/>
            <person name="Hugenholtz P."/>
            <person name="Kyrpides N.C."/>
            <person name="Klenk H.P."/>
        </authorList>
    </citation>
    <scope>NUCLEOTIDE SEQUENCE [LARGE SCALE GENOMIC DNA]</scope>
    <source>
        <strain evidence="3">ATCC 35584 / DSM 2162 / JCM 9187 / O7/1</strain>
    </source>
</reference>
<dbReference type="KEGG" id="dmu:Desmu_0229"/>
<gene>
    <name evidence="2" type="ordered locus">Desmu_0229</name>
</gene>
<keyword evidence="3" id="KW-1185">Reference proteome</keyword>
<organism evidence="2 3">
    <name type="scientific">Desulfurococcus mucosus (strain ATCC 35584 / DSM 2162 / JCM 9187 / O7/1)</name>
    <dbReference type="NCBI Taxonomy" id="765177"/>
    <lineage>
        <taxon>Archaea</taxon>
        <taxon>Thermoproteota</taxon>
        <taxon>Thermoprotei</taxon>
        <taxon>Desulfurococcales</taxon>
        <taxon>Desulfurococcaceae</taxon>
        <taxon>Desulfurococcus</taxon>
    </lineage>
</organism>
<sequence length="130" mass="14491">MSQPQSEGGKETPEQQKVDVSKLASIIPPASELRKKEKKLSEKRIRIRFDQSLNEPVARIPSALASMLDIKSDDTVEIVVAGRKKFLFKAVVFESTDENTVYIYPKEVEKNGVADNSIATLRKSQAKSGR</sequence>
<evidence type="ECO:0000313" key="3">
    <source>
        <dbReference type="Proteomes" id="UP000001068"/>
    </source>
</evidence>
<dbReference type="AlphaFoldDB" id="E8R7S2"/>
<dbReference type="STRING" id="765177.Desmu_0229"/>
<dbReference type="HOGENOM" id="CLU_157709_0_0_2"/>
<dbReference type="eggNOG" id="arCOG04224">
    <property type="taxonomic scope" value="Archaea"/>
</dbReference>
<reference evidence="3" key="1">
    <citation type="submission" date="2010-11" db="EMBL/GenBank/DDBJ databases">
        <title>The complete genome of Desulfurococcus mucosus DSM 2162.</title>
        <authorList>
            <consortium name="US DOE Joint Genome Institute (JGI-PGF)"/>
            <person name="Lucas S."/>
            <person name="Copeland A."/>
            <person name="Lapidus A."/>
            <person name="Bruce D."/>
            <person name="Goodwin L."/>
            <person name="Pitluck S."/>
            <person name="Kyrpides N."/>
            <person name="Mavromatis K."/>
            <person name="Pagani I."/>
            <person name="Ivanova N."/>
            <person name="Ovchinnikova G."/>
            <person name="Chertkov O."/>
            <person name="Held B."/>
            <person name="Brettin T."/>
            <person name="Detter J.C."/>
            <person name="Tapia R."/>
            <person name="Han C."/>
            <person name="Land M."/>
            <person name="Hauser L."/>
            <person name="Markowitz V."/>
            <person name="Cheng J.-F."/>
            <person name="Hugenholtz P."/>
            <person name="Woyke T."/>
            <person name="Wu D."/>
            <person name="Wirth R."/>
            <person name="Bilek Y."/>
            <person name="Hader T."/>
            <person name="Klenk H.-P."/>
            <person name="Eisen J.A."/>
        </authorList>
    </citation>
    <scope>NUCLEOTIDE SEQUENCE [LARGE SCALE GENOMIC DNA]</scope>
    <source>
        <strain evidence="3">ATCC 35584 / DSM 2162 / JCM 9187 / O7/1</strain>
    </source>
</reference>
<dbReference type="EMBL" id="CP002363">
    <property type="protein sequence ID" value="ADV64548.1"/>
    <property type="molecule type" value="Genomic_DNA"/>
</dbReference>
<dbReference type="Proteomes" id="UP000001068">
    <property type="component" value="Chromosome"/>
</dbReference>
<dbReference type="OrthoDB" id="30985at2157"/>
<evidence type="ECO:0000256" key="1">
    <source>
        <dbReference type="SAM" id="MobiDB-lite"/>
    </source>
</evidence>
<protein>
    <submittedName>
        <fullName evidence="2">Uncharacterized protein</fullName>
    </submittedName>
</protein>
<dbReference type="RefSeq" id="WP_013561770.1">
    <property type="nucleotide sequence ID" value="NC_014961.1"/>
</dbReference>
<name>E8R7S2_DESM0</name>
<dbReference type="GeneID" id="10152920"/>
<accession>E8R7S2</accession>
<proteinExistence type="predicted"/>
<feature type="compositionally biased region" description="Basic and acidic residues" evidence="1">
    <location>
        <begin position="8"/>
        <end position="20"/>
    </location>
</feature>
<feature type="region of interest" description="Disordered" evidence="1">
    <location>
        <begin position="1"/>
        <end position="21"/>
    </location>
</feature>
<evidence type="ECO:0000313" key="2">
    <source>
        <dbReference type="EMBL" id="ADV64548.1"/>
    </source>
</evidence>